<dbReference type="SUPFAM" id="SSF51905">
    <property type="entry name" value="FAD/NAD(P)-binding domain"/>
    <property type="match status" value="1"/>
</dbReference>
<dbReference type="Pfam" id="PF00732">
    <property type="entry name" value="GMC_oxred_N"/>
    <property type="match status" value="1"/>
</dbReference>
<dbReference type="PANTHER" id="PTHR11552:SF227">
    <property type="entry name" value="GLUCOSE DEHYDROGENASE [FAD, QUINONE]-LIKE PROTEIN"/>
    <property type="match status" value="1"/>
</dbReference>
<comment type="similarity">
    <text evidence="1 2">Belongs to the GMC oxidoreductase family.</text>
</comment>
<proteinExistence type="inferred from homology"/>
<protein>
    <recommendedName>
        <fullName evidence="4 5">Glucose-methanol-choline oxidoreductase N-terminal domain-containing protein</fullName>
    </recommendedName>
</protein>
<dbReference type="InterPro" id="IPR000172">
    <property type="entry name" value="GMC_OxRdtase_N"/>
</dbReference>
<organism evidence="6 7">
    <name type="scientific">Anisodus tanguticus</name>
    <dbReference type="NCBI Taxonomy" id="243964"/>
    <lineage>
        <taxon>Eukaryota</taxon>
        <taxon>Viridiplantae</taxon>
        <taxon>Streptophyta</taxon>
        <taxon>Embryophyta</taxon>
        <taxon>Tracheophyta</taxon>
        <taxon>Spermatophyta</taxon>
        <taxon>Magnoliopsida</taxon>
        <taxon>eudicotyledons</taxon>
        <taxon>Gunneridae</taxon>
        <taxon>Pentapetalae</taxon>
        <taxon>asterids</taxon>
        <taxon>lamiids</taxon>
        <taxon>Solanales</taxon>
        <taxon>Solanaceae</taxon>
        <taxon>Solanoideae</taxon>
        <taxon>Hyoscyameae</taxon>
        <taxon>Anisodus</taxon>
    </lineage>
</organism>
<dbReference type="GO" id="GO:0016614">
    <property type="term" value="F:oxidoreductase activity, acting on CH-OH group of donors"/>
    <property type="evidence" value="ECO:0007669"/>
    <property type="project" value="InterPro"/>
</dbReference>
<feature type="coiled-coil region" evidence="3">
    <location>
        <begin position="310"/>
        <end position="337"/>
    </location>
</feature>
<dbReference type="Pfam" id="PF05199">
    <property type="entry name" value="GMC_oxred_C"/>
    <property type="match status" value="1"/>
</dbReference>
<dbReference type="PANTHER" id="PTHR11552">
    <property type="entry name" value="GLUCOSE-METHANOL-CHOLINE GMC OXIDOREDUCTASE"/>
    <property type="match status" value="1"/>
</dbReference>
<evidence type="ECO:0000313" key="7">
    <source>
        <dbReference type="Proteomes" id="UP001291623"/>
    </source>
</evidence>
<evidence type="ECO:0000256" key="2">
    <source>
        <dbReference type="RuleBase" id="RU003968"/>
    </source>
</evidence>
<feature type="domain" description="Glucose-methanol-choline oxidoreductase N-terminal" evidence="4">
    <location>
        <begin position="728"/>
        <end position="751"/>
    </location>
</feature>
<evidence type="ECO:0000256" key="3">
    <source>
        <dbReference type="SAM" id="Coils"/>
    </source>
</evidence>
<dbReference type="Gene3D" id="3.50.50.60">
    <property type="entry name" value="FAD/NAD(P)-binding domain"/>
    <property type="match status" value="2"/>
</dbReference>
<evidence type="ECO:0000313" key="6">
    <source>
        <dbReference type="EMBL" id="KAK4337253.1"/>
    </source>
</evidence>
<dbReference type="PROSITE" id="PS00623">
    <property type="entry name" value="GMC_OXRED_1"/>
    <property type="match status" value="1"/>
</dbReference>
<name>A0AAE1UMD6_9SOLA</name>
<reference evidence="6" key="1">
    <citation type="submission" date="2023-12" db="EMBL/GenBank/DDBJ databases">
        <title>Genome assembly of Anisodus tanguticus.</title>
        <authorList>
            <person name="Wang Y.-J."/>
        </authorList>
    </citation>
    <scope>NUCLEOTIDE SEQUENCE</scope>
    <source>
        <strain evidence="6">KB-2021</strain>
        <tissue evidence="6">Leaf</tissue>
    </source>
</reference>
<feature type="coiled-coil region" evidence="3">
    <location>
        <begin position="448"/>
        <end position="514"/>
    </location>
</feature>
<dbReference type="InterPro" id="IPR007867">
    <property type="entry name" value="GMC_OxRtase_C"/>
</dbReference>
<dbReference type="Proteomes" id="UP001291623">
    <property type="component" value="Unassembled WGS sequence"/>
</dbReference>
<dbReference type="PROSITE" id="PS00624">
    <property type="entry name" value="GMC_OXRED_2"/>
    <property type="match status" value="1"/>
</dbReference>
<sequence>MYELHFATIKDQKALIGQLNYTIALSQFEAENSNNETALTDNALMAWRLGISSPVCRPSTRRLELNELINELHFKDKQIATICEEKIHLIADLLEQQGILSTDETNANYGDTLHLISYSNFLNDACSQETLLSAANEACRIVQNLYLSGSNLSRSVSSAGEHQSDQFINPPILPKRAETFGGFDNSAENLARFLKKFTISNNNVKGSKNFVSSNLNSTDLITEENSNSKVLNVLNKNIDSNSQNLILNPNDNQVKIESTLKSETIEDKKIQDSIINKNDSLATSIKDSNSPTILINTVLPMQDPNDISQLSTILLLLKQLENNKNEADSNNKANSNQSKNEQIIQIVELQHQLNLLLCLFHHQQTLFELMRLHLQDAYNNPSNIVSSINQPPSSIGSNLTLNFLSANRNVSLSPPNQISSSSVSTALPTLPISSTNSLSKKFCPESQLEELRNLHEQFIAEKQLFSKQLNQHLIDIRLRTEQLDKREEQLKKEKLDLIEQREFLFRKLENLQDDLGICMLGSSSGLPTAAKLASLQASIALNKKNSGPNNIENELSILKSTIQQLQQQIIKSDQNEKNLLSSQNFNIGLTNKLYEDCQIKQQIPLKLAIDNKNNSKILPSTSKNDLSFFLVRFNEHSLIATRNYIEDDYDFIIVGGGSAGAVLANRLSEVSEFKVLLLEAGGNENIISDIPLAACTMQLSGIDWQFKTVPQNKSCLGLDNQQSNWPRGKVLGGSSVLNYMLYVRGNSRDYDKWGMENEGWNYDDVLPYFVKSEDNHDSKVVQNGFHGQQGFLSVHTSRDITDIGKLFPSAGEEFGYPNIDINGPDQTGFTVPQGTIRRGSRCSTSKAFLIPTRNRTNLHILSFAQVTKVLFNKYKRAIGVKYLRRGVQYSVRVKKEIILSSGSIGTPHILMLSGVGPKKHLNSLKIPVIADLPVGNNLQDHIYPPVYFDIDKPVSIMQREVVNALSVQNYFVRGRGLLTTLGGVEGLGFLKTKFAEGDPKDDYPDFQIHLISGTPASDDGLQFRHALNIGKNLWDNYYIYYVGKHAFSLYPVMLRPKSRGTIRLNTTNPLDHPIINPNYYDHPDDLESTVDAMEICIGIGLGSVYRSALNSQLFNRSMPGCEEYFDLSFIQKLNNGTIKMWEYNSNLFNPTQTATFKSGPKATGNPNDPAYLKFRKFLACQAQQHTSTIYHPVGTARMGPETDKRSVVDNKLRVLGGITGLRVADASIMPNIISGNTNAPTIMIGEKLSDIIKIDYGAPIKSHNKYTIPAQVKKIAF</sequence>
<feature type="domain" description="Glucose-methanol-choline oxidoreductase N-terminal" evidence="5">
    <location>
        <begin position="902"/>
        <end position="916"/>
    </location>
</feature>
<comment type="caution">
    <text evidence="6">The sequence shown here is derived from an EMBL/GenBank/DDBJ whole genome shotgun (WGS) entry which is preliminary data.</text>
</comment>
<dbReference type="SUPFAM" id="SSF54373">
    <property type="entry name" value="FAD-linked reductases, C-terminal domain"/>
    <property type="match status" value="1"/>
</dbReference>
<accession>A0AAE1UMD6</accession>
<keyword evidence="2" id="KW-0274">FAD</keyword>
<keyword evidence="3" id="KW-0175">Coiled coil</keyword>
<evidence type="ECO:0000259" key="4">
    <source>
        <dbReference type="PROSITE" id="PS00623"/>
    </source>
</evidence>
<dbReference type="InterPro" id="IPR012132">
    <property type="entry name" value="GMC_OxRdtase"/>
</dbReference>
<keyword evidence="2" id="KW-0285">Flavoprotein</keyword>
<dbReference type="Gene3D" id="3.30.560.10">
    <property type="entry name" value="Glucose Oxidase, domain 3"/>
    <property type="match status" value="1"/>
</dbReference>
<evidence type="ECO:0000256" key="1">
    <source>
        <dbReference type="ARBA" id="ARBA00010790"/>
    </source>
</evidence>
<dbReference type="EMBL" id="JAVYJV010000044">
    <property type="protein sequence ID" value="KAK4337253.1"/>
    <property type="molecule type" value="Genomic_DNA"/>
</dbReference>
<dbReference type="InterPro" id="IPR036188">
    <property type="entry name" value="FAD/NAD-bd_sf"/>
</dbReference>
<dbReference type="GO" id="GO:0050660">
    <property type="term" value="F:flavin adenine dinucleotide binding"/>
    <property type="evidence" value="ECO:0007669"/>
    <property type="project" value="InterPro"/>
</dbReference>
<dbReference type="AlphaFoldDB" id="A0AAE1UMD6"/>
<evidence type="ECO:0000259" key="5">
    <source>
        <dbReference type="PROSITE" id="PS00624"/>
    </source>
</evidence>
<keyword evidence="7" id="KW-1185">Reference proteome</keyword>
<gene>
    <name evidence="6" type="ORF">RND71_043722</name>
</gene>